<accession>A0A160FMW6</accession>
<keyword evidence="2" id="KW-1185">Reference proteome</keyword>
<dbReference type="AlphaFoldDB" id="A0A160FMW6"/>
<dbReference type="KEGG" id="buz:AYM40_15565"/>
<dbReference type="STRING" id="1804984.AYM40_15565"/>
<sequence>MSYITAASFLPDYLVIRLTNNLTAFANPDDIEGFTTQTIGYFFHEWVHYLHNVSTLHGITAFENAVAIWSDFRHSCSVGTYSTGLANLSSDLTQDIAQRLAFWRASRLSSKSKFPNWALSELKLISVEGELRRLLGSEYDVTKLRCDVAPSEQIDEVASVLIGSHEIIEGVAWMLEDRLNTALGKISPAPRVSPYQLVRNIFRLKYPFLTDEEIIVCMLCSLQDSDPPATLLMIFELIESLHSKGASLIDELRARAVKTLSGNEPFATEVLRRIEARFPVDEPMAKAVKSVVNTMSRNLKRRLQDPFFELAIVDAVSRNLQVMDDSIREYGACCVIQQRSGDPDDVCRDLMFDFVRSDERDERLEFGWRKMHAAFNFMQIHIREHSFLPTSALPGCPCPFYTTCNLSLRVEKPSVCSQTPWKWSETEDVRETMCWYAAATFASSRGEQ</sequence>
<evidence type="ECO:0000313" key="1">
    <source>
        <dbReference type="EMBL" id="ANB73616.1"/>
    </source>
</evidence>
<dbReference type="Proteomes" id="UP000076852">
    <property type="component" value="Chromosome 1"/>
</dbReference>
<dbReference type="RefSeq" id="WP_063496993.1">
    <property type="nucleotide sequence ID" value="NZ_CP014578.1"/>
</dbReference>
<organism evidence="1 2">
    <name type="scientific">Paraburkholderia phytofirmans OLGA172</name>
    <dbReference type="NCBI Taxonomy" id="1417228"/>
    <lineage>
        <taxon>Bacteria</taxon>
        <taxon>Pseudomonadati</taxon>
        <taxon>Pseudomonadota</taxon>
        <taxon>Betaproteobacteria</taxon>
        <taxon>Burkholderiales</taxon>
        <taxon>Burkholderiaceae</taxon>
        <taxon>Paraburkholderia</taxon>
    </lineage>
</organism>
<proteinExistence type="predicted"/>
<dbReference type="OrthoDB" id="7057971at2"/>
<reference evidence="1 2" key="1">
    <citation type="journal article" date="2016" name="Gene">
        <title>PacBio SMRT assembly of a complex multi-replicon genome reveals chlorocatechol degradative operon in a region of genome plasticity.</title>
        <authorList>
            <person name="Ricker N."/>
            <person name="Shen S.Y."/>
            <person name="Goordial J."/>
            <person name="Jin S."/>
            <person name="Fulthorpe R.R."/>
        </authorList>
    </citation>
    <scope>NUCLEOTIDE SEQUENCE [LARGE SCALE GENOMIC DNA]</scope>
    <source>
        <strain evidence="1 2">OLGA172</strain>
    </source>
</reference>
<dbReference type="EMBL" id="CP014578">
    <property type="protein sequence ID" value="ANB73616.1"/>
    <property type="molecule type" value="Genomic_DNA"/>
</dbReference>
<evidence type="ECO:0000313" key="2">
    <source>
        <dbReference type="Proteomes" id="UP000076852"/>
    </source>
</evidence>
<gene>
    <name evidence="1" type="ORF">AYM40_15565</name>
</gene>
<protein>
    <submittedName>
        <fullName evidence="1">Uncharacterized protein</fullName>
    </submittedName>
</protein>
<name>A0A160FMW6_9BURK</name>